<evidence type="ECO:0000256" key="3">
    <source>
        <dbReference type="ARBA" id="ARBA00022840"/>
    </source>
</evidence>
<dbReference type="OrthoDB" id="9809205at2"/>
<evidence type="ECO:0000313" key="5">
    <source>
        <dbReference type="EMBL" id="OPJ55868.1"/>
    </source>
</evidence>
<dbReference type="PROSITE" id="PS50893">
    <property type="entry name" value="ABC_TRANSPORTER_2"/>
    <property type="match status" value="1"/>
</dbReference>
<dbReference type="InterPro" id="IPR027417">
    <property type="entry name" value="P-loop_NTPase"/>
</dbReference>
<dbReference type="EMBL" id="MZGW01000003">
    <property type="protein sequence ID" value="OPJ55868.1"/>
    <property type="molecule type" value="Genomic_DNA"/>
</dbReference>
<dbReference type="Gene3D" id="3.40.50.300">
    <property type="entry name" value="P-loop containing nucleotide triphosphate hydrolases"/>
    <property type="match status" value="1"/>
</dbReference>
<dbReference type="SUPFAM" id="SSF52540">
    <property type="entry name" value="P-loop containing nucleoside triphosphate hydrolases"/>
    <property type="match status" value="1"/>
</dbReference>
<dbReference type="InterPro" id="IPR051782">
    <property type="entry name" value="ABC_Transporter_VariousFunc"/>
</dbReference>
<dbReference type="PANTHER" id="PTHR42939:SF1">
    <property type="entry name" value="ABC TRANSPORTER ATP-BINDING PROTEIN ALBC-RELATED"/>
    <property type="match status" value="1"/>
</dbReference>
<evidence type="ECO:0000256" key="2">
    <source>
        <dbReference type="ARBA" id="ARBA00022741"/>
    </source>
</evidence>
<reference evidence="5 6" key="1">
    <citation type="submission" date="2017-03" db="EMBL/GenBank/DDBJ databases">
        <title>Genome sequence of Clostridium thermoalcaliphilum DSM 7309.</title>
        <authorList>
            <person name="Poehlein A."/>
            <person name="Daniel R."/>
        </authorList>
    </citation>
    <scope>NUCLEOTIDE SEQUENCE [LARGE SCALE GENOMIC DNA]</scope>
    <source>
        <strain evidence="5 6">DSM 7309</strain>
    </source>
</reference>
<dbReference type="GO" id="GO:0016887">
    <property type="term" value="F:ATP hydrolysis activity"/>
    <property type="evidence" value="ECO:0007669"/>
    <property type="project" value="InterPro"/>
</dbReference>
<keyword evidence="3 5" id="KW-0067">ATP-binding</keyword>
<dbReference type="AlphaFoldDB" id="A0A1V4I799"/>
<sequence length="232" mass="26083">MIEIKNINMSYGSDYILKSLNYKFKTGLIYGLIGKNGAGKTTLLKVIMRLIRENQGSIFLDGKCVDNVDFFKIPAVFVSDSPIFYSDLTVREHLLLVCNSQRVEKKEAIARIDILLDELKLTKYKNNFPNTLSKGTLQRLNIALGMIRNESIILMDEPFNALDPVQVSAVETLVLKSKKEGKTLLISSHDIDSLGSICDVYLILRNGQLLEYMPNKLTKENIAQIIGDSYGD</sequence>
<dbReference type="InterPro" id="IPR003593">
    <property type="entry name" value="AAA+_ATPase"/>
</dbReference>
<feature type="domain" description="ABC transporter" evidence="4">
    <location>
        <begin position="2"/>
        <end position="231"/>
    </location>
</feature>
<accession>A0A1V4I799</accession>
<proteinExistence type="predicted"/>
<dbReference type="Pfam" id="PF00005">
    <property type="entry name" value="ABC_tran"/>
    <property type="match status" value="1"/>
</dbReference>
<dbReference type="SMART" id="SM00382">
    <property type="entry name" value="AAA"/>
    <property type="match status" value="1"/>
</dbReference>
<dbReference type="PANTHER" id="PTHR42939">
    <property type="entry name" value="ABC TRANSPORTER ATP-BINDING PROTEIN ALBC-RELATED"/>
    <property type="match status" value="1"/>
</dbReference>
<keyword evidence="6" id="KW-1185">Reference proteome</keyword>
<dbReference type="GO" id="GO:0005524">
    <property type="term" value="F:ATP binding"/>
    <property type="evidence" value="ECO:0007669"/>
    <property type="project" value="UniProtKB-KW"/>
</dbReference>
<organism evidence="5 6">
    <name type="scientific">Alkalithermobacter paradoxus</name>
    <dbReference type="NCBI Taxonomy" id="29349"/>
    <lineage>
        <taxon>Bacteria</taxon>
        <taxon>Bacillati</taxon>
        <taxon>Bacillota</taxon>
        <taxon>Clostridia</taxon>
        <taxon>Peptostreptococcales</taxon>
        <taxon>Tepidibacteraceae</taxon>
        <taxon>Alkalithermobacter</taxon>
    </lineage>
</organism>
<name>A0A1V4I799_9FIRM</name>
<evidence type="ECO:0000256" key="1">
    <source>
        <dbReference type="ARBA" id="ARBA00022448"/>
    </source>
</evidence>
<dbReference type="CDD" id="cd03230">
    <property type="entry name" value="ABC_DR_subfamily_A"/>
    <property type="match status" value="1"/>
</dbReference>
<dbReference type="RefSeq" id="WP_074366695.1">
    <property type="nucleotide sequence ID" value="NZ_MZGW01000003.1"/>
</dbReference>
<protein>
    <submittedName>
        <fullName evidence="5">ABC-type transporter ATP-binding protein EcsA</fullName>
    </submittedName>
</protein>
<evidence type="ECO:0000259" key="4">
    <source>
        <dbReference type="PROSITE" id="PS50893"/>
    </source>
</evidence>
<keyword evidence="2" id="KW-0547">Nucleotide-binding</keyword>
<comment type="caution">
    <text evidence="5">The sequence shown here is derived from an EMBL/GenBank/DDBJ whole genome shotgun (WGS) entry which is preliminary data.</text>
</comment>
<dbReference type="STRING" id="29349.CLOTH_10460"/>
<gene>
    <name evidence="5" type="primary">ecsA_1</name>
    <name evidence="5" type="ORF">CLOTH_10460</name>
</gene>
<evidence type="ECO:0000313" key="6">
    <source>
        <dbReference type="Proteomes" id="UP000190140"/>
    </source>
</evidence>
<keyword evidence="1" id="KW-0813">Transport</keyword>
<dbReference type="Proteomes" id="UP000190140">
    <property type="component" value="Unassembled WGS sequence"/>
</dbReference>
<dbReference type="InterPro" id="IPR003439">
    <property type="entry name" value="ABC_transporter-like_ATP-bd"/>
</dbReference>